<evidence type="ECO:0000313" key="2">
    <source>
        <dbReference type="EMBL" id="WPX95999.1"/>
    </source>
</evidence>
<dbReference type="EMBL" id="CP110820">
    <property type="protein sequence ID" value="WPX95999.1"/>
    <property type="molecule type" value="Genomic_DNA"/>
</dbReference>
<protein>
    <submittedName>
        <fullName evidence="2">Phosphomannomutase/phosphoglucomutase domain protein</fullName>
    </submittedName>
</protein>
<dbReference type="Gene3D" id="3.30.310.50">
    <property type="entry name" value="Alpha-D-phosphohexomutase, C-terminal domain"/>
    <property type="match status" value="1"/>
</dbReference>
<gene>
    <name evidence="2" type="ORF">Bandiella_00101</name>
</gene>
<sequence>MPESFISPEIRIPCGKPKRNNIIQKLKDILNELDRNYSDLDGIRIENEKGWYLVRESNSEDVLTVRLEGYSQDNFNFILKDLSNIMGTAGVRLPIDNLIAR</sequence>
<dbReference type="RefSeq" id="WP_323732961.1">
    <property type="nucleotide sequence ID" value="NZ_CP110820.1"/>
</dbReference>
<feature type="domain" description="Alpha-D-phosphohexomutase C-terminal" evidence="1">
    <location>
        <begin position="9"/>
        <end position="76"/>
    </location>
</feature>
<dbReference type="Proteomes" id="UP001327219">
    <property type="component" value="Chromosome"/>
</dbReference>
<name>A0ABZ0UM45_9RICK</name>
<dbReference type="InterPro" id="IPR005843">
    <property type="entry name" value="A-D-PHexomutase_C"/>
</dbReference>
<keyword evidence="3" id="KW-1185">Reference proteome</keyword>
<organism evidence="2 3">
    <name type="scientific">Candidatus Bandiella euplotis</name>
    <dbReference type="NCBI Taxonomy" id="1664265"/>
    <lineage>
        <taxon>Bacteria</taxon>
        <taxon>Pseudomonadati</taxon>
        <taxon>Pseudomonadota</taxon>
        <taxon>Alphaproteobacteria</taxon>
        <taxon>Rickettsiales</taxon>
        <taxon>Candidatus Midichloriaceae</taxon>
        <taxon>Candidatus Bandiella</taxon>
    </lineage>
</organism>
<accession>A0ABZ0UM45</accession>
<proteinExistence type="predicted"/>
<dbReference type="Pfam" id="PF00408">
    <property type="entry name" value="PGM_PMM_IV"/>
    <property type="match status" value="1"/>
</dbReference>
<evidence type="ECO:0000259" key="1">
    <source>
        <dbReference type="Pfam" id="PF00408"/>
    </source>
</evidence>
<dbReference type="InterPro" id="IPR036900">
    <property type="entry name" value="A-D-PHexomutase_C_sf"/>
</dbReference>
<reference evidence="2 3" key="1">
    <citation type="submission" date="2022-11" db="EMBL/GenBank/DDBJ databases">
        <title>Host association and intracellularity evolved multiple times independently in the Rickettsiales.</title>
        <authorList>
            <person name="Castelli M."/>
            <person name="Nardi T."/>
            <person name="Gammuto L."/>
            <person name="Bellinzona G."/>
            <person name="Sabaneyeva E."/>
            <person name="Potekhin A."/>
            <person name="Serra V."/>
            <person name="Petroni G."/>
            <person name="Sassera D."/>
        </authorList>
    </citation>
    <scope>NUCLEOTIDE SEQUENCE [LARGE SCALE GENOMIC DNA]</scope>
    <source>
        <strain evidence="2 3">NDG2</strain>
    </source>
</reference>
<evidence type="ECO:0000313" key="3">
    <source>
        <dbReference type="Proteomes" id="UP001327219"/>
    </source>
</evidence>
<dbReference type="SUPFAM" id="SSF55957">
    <property type="entry name" value="Phosphoglucomutase, C-terminal domain"/>
    <property type="match status" value="1"/>
</dbReference>